<proteinExistence type="predicted"/>
<sequence length="538" mass="60496">MPRKKLHSTASRPGKAASDATLDLTSLPPTKMAVYLPEHAGSLRNLNFAKHYGNSCDAVVYATQRALEYMARDCAESGGKTLSASTITSYYQNGLAAFLPFCATMASALGRKLRLDDIDRQFIDHFIAHLRQSQAIFATQKSRYQAAKSVLVAMEQSGWIAKDIFPRNPFPNSNRSMKGQSPLSEPERRSAMQALKADMRTIIKKSGPLTSDELVVCLLAIAARTGINPTPAQELLIDCLQPHPIKADRYVLVSFKRRGNATHIQSLRRAADVTSMVSALPDVARIIDLVRDRNAAQRQASNYPGLLFVYESRSVKSAGEMSRLTRSTLTYGIKAFLDRHQITDADGKPLKLNFMRLRKTFENRLFTLSGQDPFLTARLGGHTPKVSNNHYLEAPESAEKDWRLMGEARTEELLNHSKVEALPAENTPVARCRDTLNGERAPKNGEHCQKFLTCFRCRSFVVTGDDLYRVFSLYWVLIQMRQKMGASAWKRVYGHIIRIIDQEITPQFDAELVSIQRQRSKVDPHPFWRDPERLEGLA</sequence>
<evidence type="ECO:0000313" key="4">
    <source>
        <dbReference type="Proteomes" id="UP000520876"/>
    </source>
</evidence>
<reference evidence="3 4" key="1">
    <citation type="submission" date="2020-07" db="EMBL/GenBank/DDBJ databases">
        <title>Halomonas sp. QX-2 draft genome sequence.</title>
        <authorList>
            <person name="Qiu X."/>
        </authorList>
    </citation>
    <scope>NUCLEOTIDE SEQUENCE [LARGE SCALE GENOMIC DNA]</scope>
    <source>
        <strain evidence="3 4">QX-2</strain>
    </source>
</reference>
<keyword evidence="1" id="KW-0238">DNA-binding</keyword>
<evidence type="ECO:0000256" key="2">
    <source>
        <dbReference type="SAM" id="MobiDB-lite"/>
    </source>
</evidence>
<dbReference type="Gene3D" id="1.10.150.130">
    <property type="match status" value="1"/>
</dbReference>
<evidence type="ECO:0000313" key="3">
    <source>
        <dbReference type="EMBL" id="NYT73773.1"/>
    </source>
</evidence>
<name>A0A7Z0N9A8_9GAMM</name>
<dbReference type="Proteomes" id="UP000520876">
    <property type="component" value="Unassembled WGS sequence"/>
</dbReference>
<feature type="region of interest" description="Disordered" evidence="2">
    <location>
        <begin position="1"/>
        <end position="22"/>
    </location>
</feature>
<evidence type="ECO:0000256" key="1">
    <source>
        <dbReference type="ARBA" id="ARBA00023125"/>
    </source>
</evidence>
<dbReference type="AlphaFoldDB" id="A0A7Z0N9A8"/>
<dbReference type="EMBL" id="JACCGK010000013">
    <property type="protein sequence ID" value="NYT73773.1"/>
    <property type="molecule type" value="Genomic_DNA"/>
</dbReference>
<comment type="caution">
    <text evidence="3">The sequence shown here is derived from an EMBL/GenBank/DDBJ whole genome shotgun (WGS) entry which is preliminary data.</text>
</comment>
<accession>A0A7Z0N9A8</accession>
<feature type="region of interest" description="Disordered" evidence="2">
    <location>
        <begin position="170"/>
        <end position="189"/>
    </location>
</feature>
<dbReference type="GO" id="GO:0003677">
    <property type="term" value="F:DNA binding"/>
    <property type="evidence" value="ECO:0007669"/>
    <property type="project" value="UniProtKB-KW"/>
</dbReference>
<protein>
    <submittedName>
        <fullName evidence="3">Phage integrase SAM-like domain-containing protein</fullName>
    </submittedName>
</protein>
<organism evidence="3 4">
    <name type="scientific">Vreelandella sedimenti</name>
    <dbReference type="NCBI Taxonomy" id="2729618"/>
    <lineage>
        <taxon>Bacteria</taxon>
        <taxon>Pseudomonadati</taxon>
        <taxon>Pseudomonadota</taxon>
        <taxon>Gammaproteobacteria</taxon>
        <taxon>Oceanospirillales</taxon>
        <taxon>Halomonadaceae</taxon>
        <taxon>Vreelandella</taxon>
    </lineage>
</organism>
<dbReference type="RefSeq" id="WP_180093574.1">
    <property type="nucleotide sequence ID" value="NZ_JACCGK010000013.1"/>
</dbReference>
<keyword evidence="4" id="KW-1185">Reference proteome</keyword>
<dbReference type="InterPro" id="IPR010998">
    <property type="entry name" value="Integrase_recombinase_N"/>
</dbReference>
<gene>
    <name evidence="3" type="ORF">HZU72_15255</name>
</gene>
<feature type="compositionally biased region" description="Polar residues" evidence="2">
    <location>
        <begin position="170"/>
        <end position="183"/>
    </location>
</feature>